<name>A0A3B7R0K7_9BACT</name>
<dbReference type="AlphaFoldDB" id="A0A3B7R0K7"/>
<dbReference type="Proteomes" id="UP000262802">
    <property type="component" value="Chromosome"/>
</dbReference>
<evidence type="ECO:0000313" key="1">
    <source>
        <dbReference type="EMBL" id="AYA36880.1"/>
    </source>
</evidence>
<accession>A0A3B7R0K7</accession>
<dbReference type="EMBL" id="CP032317">
    <property type="protein sequence ID" value="AYA36880.1"/>
    <property type="molecule type" value="Genomic_DNA"/>
</dbReference>
<evidence type="ECO:0000313" key="2">
    <source>
        <dbReference type="Proteomes" id="UP000262802"/>
    </source>
</evidence>
<protein>
    <submittedName>
        <fullName evidence="1">Uncharacterized protein</fullName>
    </submittedName>
</protein>
<keyword evidence="2" id="KW-1185">Reference proteome</keyword>
<sequence length="317" mass="33158">MSGPADAAFYRGIDINGTAVTLDGNKWEASAGAANVQVTGTNFSNTSTALSPATDATRAGMLQTAVGGSSVGTTLSGVPAGTYSVYAYIWEDNSAETTNIVLNGQTVKANHNTGGAGKWERVGPFKIEVSNGSIALSTSGGHPNLSGVEVWKHNTTTTAPAPTAPAVTRTLFRAINLNGPAQTIDGISYEDGTTFKDITTNGGKISTQSVTLNPATDAARAQMIRSFVWSNSLSLKVNNVPNGTYEVSYYVFEDNYAQTYSTTLNGQPSLTNYNSGTAGKWQKTAPQKVTVTNGVIELRSTGGAINVSGMEIYRITQ</sequence>
<dbReference type="OrthoDB" id="901313at2"/>
<reference evidence="1 2" key="1">
    <citation type="submission" date="2018-09" db="EMBL/GenBank/DDBJ databases">
        <title>Hymenobacter medium sp. nov., isolated from R2A medium.</title>
        <authorList>
            <person name="Yingchao G."/>
        </authorList>
    </citation>
    <scope>NUCLEOTIDE SEQUENCE [LARGE SCALE GENOMIC DNA]</scope>
    <source>
        <strain evidence="2">sh-6</strain>
    </source>
</reference>
<organism evidence="1 2">
    <name type="scientific">Hymenobacter oligotrophus</name>
    <dbReference type="NCBI Taxonomy" id="2319843"/>
    <lineage>
        <taxon>Bacteria</taxon>
        <taxon>Pseudomonadati</taxon>
        <taxon>Bacteroidota</taxon>
        <taxon>Cytophagia</taxon>
        <taxon>Cytophagales</taxon>
        <taxon>Hymenobacteraceae</taxon>
        <taxon>Hymenobacter</taxon>
    </lineage>
</organism>
<dbReference type="InterPro" id="IPR008979">
    <property type="entry name" value="Galactose-bd-like_sf"/>
</dbReference>
<proteinExistence type="predicted"/>
<dbReference type="Gene3D" id="2.60.120.430">
    <property type="entry name" value="Galactose-binding lectin"/>
    <property type="match status" value="2"/>
</dbReference>
<dbReference type="SUPFAM" id="SSF49785">
    <property type="entry name" value="Galactose-binding domain-like"/>
    <property type="match status" value="1"/>
</dbReference>
<gene>
    <name evidence="1" type="ORF">D3Y59_07315</name>
</gene>
<dbReference type="KEGG" id="hyh:D3Y59_07315"/>